<sequence>MSQSRQEVREIHLSVTVDEANLILEGVGLLPFAKVYALVAKVQQQASEQLAGKPDREEPDAT</sequence>
<evidence type="ECO:0000313" key="1">
    <source>
        <dbReference type="EMBL" id="AUX33631.1"/>
    </source>
</evidence>
<protein>
    <submittedName>
        <fullName evidence="1">Uncharacterized protein</fullName>
    </submittedName>
</protein>
<dbReference type="Proteomes" id="UP000295497">
    <property type="component" value="Chromosome"/>
</dbReference>
<dbReference type="EMBL" id="CP012672">
    <property type="protein sequence ID" value="AUX33631.1"/>
    <property type="molecule type" value="Genomic_DNA"/>
</dbReference>
<accession>A0A4P2QU80</accession>
<organism evidence="1 2">
    <name type="scientific">Sorangium cellulosum</name>
    <name type="common">Polyangium cellulosum</name>
    <dbReference type="NCBI Taxonomy" id="56"/>
    <lineage>
        <taxon>Bacteria</taxon>
        <taxon>Pseudomonadati</taxon>
        <taxon>Myxococcota</taxon>
        <taxon>Polyangia</taxon>
        <taxon>Polyangiales</taxon>
        <taxon>Polyangiaceae</taxon>
        <taxon>Sorangium</taxon>
    </lineage>
</organism>
<dbReference type="AlphaFoldDB" id="A0A4P2QU80"/>
<proteinExistence type="predicted"/>
<name>A0A4P2QU80_SORCE</name>
<gene>
    <name evidence="1" type="ORF">SOCE836_057920</name>
</gene>
<reference evidence="1 2" key="1">
    <citation type="submission" date="2015-09" db="EMBL/GenBank/DDBJ databases">
        <title>Sorangium comparison.</title>
        <authorList>
            <person name="Zaburannyi N."/>
            <person name="Bunk B."/>
            <person name="Overmann J."/>
            <person name="Mueller R."/>
        </authorList>
    </citation>
    <scope>NUCLEOTIDE SEQUENCE [LARGE SCALE GENOMIC DNA]</scope>
    <source>
        <strain evidence="1 2">So ce836</strain>
    </source>
</reference>
<dbReference type="RefSeq" id="WP_129576960.1">
    <property type="nucleotide sequence ID" value="NZ_CP012672.1"/>
</dbReference>
<evidence type="ECO:0000313" key="2">
    <source>
        <dbReference type="Proteomes" id="UP000295497"/>
    </source>
</evidence>